<dbReference type="EMBL" id="CP048222">
    <property type="protein sequence ID" value="QHT72162.1"/>
    <property type="molecule type" value="Genomic_DNA"/>
</dbReference>
<organism evidence="1 2">
    <name type="scientific">Rhodocytophaga rosea</name>
    <dbReference type="NCBI Taxonomy" id="2704465"/>
    <lineage>
        <taxon>Bacteria</taxon>
        <taxon>Pseudomonadati</taxon>
        <taxon>Bacteroidota</taxon>
        <taxon>Cytophagia</taxon>
        <taxon>Cytophagales</taxon>
        <taxon>Rhodocytophagaceae</taxon>
        <taxon>Rhodocytophaga</taxon>
    </lineage>
</organism>
<sequence length="130" mass="15753">MSDTIFPQFDPAKPDSDNNKIRFKDFIQVEITPDVKNIYCFDDVIGIDQDYMFSFNCSQATSDKIIEKHHFIADTLNLDNGFGIQHDFEWWDKDRIEQLQKYSWTDGKHYHKYYWYDLQAQKAYFFDFDM</sequence>
<dbReference type="KEGG" id="rhoz:GXP67_25140"/>
<reference evidence="1 2" key="1">
    <citation type="submission" date="2020-01" db="EMBL/GenBank/DDBJ databases">
        <authorList>
            <person name="Kim M.K."/>
        </authorList>
    </citation>
    <scope>NUCLEOTIDE SEQUENCE [LARGE SCALE GENOMIC DNA]</scope>
    <source>
        <strain evidence="1 2">172606-1</strain>
    </source>
</reference>
<gene>
    <name evidence="1" type="ORF">GXP67_25140</name>
</gene>
<proteinExistence type="predicted"/>
<name>A0A6C0GXI0_9BACT</name>
<dbReference type="AlphaFoldDB" id="A0A6C0GXI0"/>
<keyword evidence="2" id="KW-1185">Reference proteome</keyword>
<evidence type="ECO:0000313" key="1">
    <source>
        <dbReference type="EMBL" id="QHT72162.1"/>
    </source>
</evidence>
<accession>A0A6C0GXI0</accession>
<dbReference type="Proteomes" id="UP000480178">
    <property type="component" value="Chromosome"/>
</dbReference>
<protein>
    <submittedName>
        <fullName evidence="1">Uncharacterized protein</fullName>
    </submittedName>
</protein>
<evidence type="ECO:0000313" key="2">
    <source>
        <dbReference type="Proteomes" id="UP000480178"/>
    </source>
</evidence>